<reference evidence="3" key="1">
    <citation type="journal article" date="2021" name="Proc. Natl. Acad. Sci. U.S.A.">
        <title>A Catalog of Tens of Thousands of Viruses from Human Metagenomes Reveals Hidden Associations with Chronic Diseases.</title>
        <authorList>
            <person name="Tisza M.J."/>
            <person name="Buck C.B."/>
        </authorList>
    </citation>
    <scope>NUCLEOTIDE SEQUENCE</scope>
    <source>
        <strain evidence="3">Ct4tH12</strain>
    </source>
</reference>
<evidence type="ECO:0000313" key="3">
    <source>
        <dbReference type="EMBL" id="DAE11519.1"/>
    </source>
</evidence>
<dbReference type="GO" id="GO:0003677">
    <property type="term" value="F:DNA binding"/>
    <property type="evidence" value="ECO:0007669"/>
    <property type="project" value="UniProtKB-KW"/>
</dbReference>
<dbReference type="PROSITE" id="PS50943">
    <property type="entry name" value="HTH_CROC1"/>
    <property type="match status" value="1"/>
</dbReference>
<proteinExistence type="predicted"/>
<protein>
    <submittedName>
        <fullName evidence="3">Helix-turn-helix domain protein</fullName>
    </submittedName>
</protein>
<dbReference type="SUPFAM" id="SSF47413">
    <property type="entry name" value="lambda repressor-like DNA-binding domains"/>
    <property type="match status" value="1"/>
</dbReference>
<organism evidence="3">
    <name type="scientific">Myoviridae sp. ct4tH12</name>
    <dbReference type="NCBI Taxonomy" id="2825031"/>
    <lineage>
        <taxon>Viruses</taxon>
        <taxon>Duplodnaviria</taxon>
        <taxon>Heunggongvirae</taxon>
        <taxon>Uroviricota</taxon>
        <taxon>Caudoviricetes</taxon>
    </lineage>
</organism>
<name>A0A8S5PWY1_9CAUD</name>
<keyword evidence="1" id="KW-0238">DNA-binding</keyword>
<dbReference type="Gene3D" id="1.10.260.40">
    <property type="entry name" value="lambda repressor-like DNA-binding domains"/>
    <property type="match status" value="1"/>
</dbReference>
<dbReference type="CDD" id="cd00093">
    <property type="entry name" value="HTH_XRE"/>
    <property type="match status" value="1"/>
</dbReference>
<evidence type="ECO:0000259" key="2">
    <source>
        <dbReference type="PROSITE" id="PS50943"/>
    </source>
</evidence>
<dbReference type="InterPro" id="IPR001387">
    <property type="entry name" value="Cro/C1-type_HTH"/>
</dbReference>
<accession>A0A8S5PWY1</accession>
<sequence>MLKDAMKFLRESKKLTKKQVADAIGVTERAYITYEYGQRDVSTDTLQKLADFYDVTTDYLLGREPAPDPFADLNLNKESEKDVIDKYMSLPPNIRACLMDVLLQLADAEKQRQNAQPEEDTQCSKLSISTTLGTIEDEIEKMAMSKGGA</sequence>
<evidence type="ECO:0000256" key="1">
    <source>
        <dbReference type="ARBA" id="ARBA00023125"/>
    </source>
</evidence>
<feature type="domain" description="HTH cro/C1-type" evidence="2">
    <location>
        <begin position="6"/>
        <end position="60"/>
    </location>
</feature>
<dbReference type="SMART" id="SM00530">
    <property type="entry name" value="HTH_XRE"/>
    <property type="match status" value="1"/>
</dbReference>
<dbReference type="PANTHER" id="PTHR46558">
    <property type="entry name" value="TRACRIPTIONAL REGULATORY PROTEIN-RELATED-RELATED"/>
    <property type="match status" value="1"/>
</dbReference>
<dbReference type="Pfam" id="PF01381">
    <property type="entry name" value="HTH_3"/>
    <property type="match status" value="1"/>
</dbReference>
<dbReference type="EMBL" id="BK015534">
    <property type="protein sequence ID" value="DAE11519.1"/>
    <property type="molecule type" value="Genomic_DNA"/>
</dbReference>
<dbReference type="PANTHER" id="PTHR46558:SF14">
    <property type="entry name" value="HTH-TYPE TRANSCRIPTIONAL REGULATOR ANSR"/>
    <property type="match status" value="1"/>
</dbReference>
<dbReference type="InterPro" id="IPR010982">
    <property type="entry name" value="Lambda_DNA-bd_dom_sf"/>
</dbReference>